<dbReference type="Gene3D" id="3.90.1200.10">
    <property type="match status" value="1"/>
</dbReference>
<feature type="domain" description="CHK kinase-like" evidence="1">
    <location>
        <begin position="140"/>
        <end position="333"/>
    </location>
</feature>
<dbReference type="InterPro" id="IPR015897">
    <property type="entry name" value="CHK_kinase-like"/>
</dbReference>
<dbReference type="SMART" id="SM00587">
    <property type="entry name" value="CHK"/>
    <property type="match status" value="1"/>
</dbReference>
<evidence type="ECO:0000259" key="1">
    <source>
        <dbReference type="SMART" id="SM00587"/>
    </source>
</evidence>
<dbReference type="SUPFAM" id="SSF56112">
    <property type="entry name" value="Protein kinase-like (PK-like)"/>
    <property type="match status" value="1"/>
</dbReference>
<accession>A0AAN9Z3E5</accession>
<dbReference type="PANTHER" id="PTHR11012">
    <property type="entry name" value="PROTEIN KINASE-LIKE DOMAIN-CONTAINING"/>
    <property type="match status" value="1"/>
</dbReference>
<dbReference type="AlphaFoldDB" id="A0AAN9Z3E5"/>
<proteinExistence type="predicted"/>
<dbReference type="PANTHER" id="PTHR11012:SF4">
    <property type="entry name" value="LD42035P"/>
    <property type="match status" value="1"/>
</dbReference>
<sequence>MTLDKREMWMQNVLVPQIVKKCDLHGGTILKTELRALETQKDNWASDMYEIDLLVNKKGENKNLSFLLKLTSESEVVLSRWQSDKQFFNEIHFYSIVIPLFSSYTTIQQIKSKLENLFPKCYDTYYNKDENTQSFQDAVLVMENLKCRNFKLGNRTSLDLDHFLIAFRSLGLFHAFSYFLKERDSEAFENVVVKPIRETNYSPQNEEIMNIIFKVSENRVIDALAAEGDPRVSRLREVAARKPFDLMSGIAKPEEPLAVLCHGDFLRNNVLFRYEDGKPVEMKFIDFQTIRYASPAIDLSLLLCMNSTHELREQHFHELLKVYHTSLRKTLAALLGKPEGELDPRYSFEAFLADFRRHAVYGYIITIEFLPWMFSEGEEFKEFMELNMTAKGSPKYNELASRLGGKNATEALVTLTKDLLEYQCL</sequence>
<dbReference type="EMBL" id="JAZDUA010000139">
    <property type="protein sequence ID" value="KAK7866698.1"/>
    <property type="molecule type" value="Genomic_DNA"/>
</dbReference>
<dbReference type="InterPro" id="IPR004119">
    <property type="entry name" value="EcKL"/>
</dbReference>
<dbReference type="InterPro" id="IPR011009">
    <property type="entry name" value="Kinase-like_dom_sf"/>
</dbReference>
<gene>
    <name evidence="2" type="ORF">R5R35_003239</name>
</gene>
<evidence type="ECO:0000313" key="3">
    <source>
        <dbReference type="Proteomes" id="UP001378592"/>
    </source>
</evidence>
<name>A0AAN9Z3E5_9ORTH</name>
<reference evidence="2 3" key="1">
    <citation type="submission" date="2024-03" db="EMBL/GenBank/DDBJ databases">
        <title>The genome assembly and annotation of the cricket Gryllus longicercus Weissman &amp; Gray.</title>
        <authorList>
            <person name="Szrajer S."/>
            <person name="Gray D."/>
            <person name="Ylla G."/>
        </authorList>
    </citation>
    <scope>NUCLEOTIDE SEQUENCE [LARGE SCALE GENOMIC DNA]</scope>
    <source>
        <strain evidence="2">DAG 2021-001</strain>
        <tissue evidence="2">Whole body minus gut</tissue>
    </source>
</reference>
<dbReference type="Pfam" id="PF02958">
    <property type="entry name" value="EcKL"/>
    <property type="match status" value="1"/>
</dbReference>
<keyword evidence="3" id="KW-1185">Reference proteome</keyword>
<evidence type="ECO:0000313" key="2">
    <source>
        <dbReference type="EMBL" id="KAK7866698.1"/>
    </source>
</evidence>
<organism evidence="2 3">
    <name type="scientific">Gryllus longicercus</name>
    <dbReference type="NCBI Taxonomy" id="2509291"/>
    <lineage>
        <taxon>Eukaryota</taxon>
        <taxon>Metazoa</taxon>
        <taxon>Ecdysozoa</taxon>
        <taxon>Arthropoda</taxon>
        <taxon>Hexapoda</taxon>
        <taxon>Insecta</taxon>
        <taxon>Pterygota</taxon>
        <taxon>Neoptera</taxon>
        <taxon>Polyneoptera</taxon>
        <taxon>Orthoptera</taxon>
        <taxon>Ensifera</taxon>
        <taxon>Gryllidea</taxon>
        <taxon>Grylloidea</taxon>
        <taxon>Gryllidae</taxon>
        <taxon>Gryllinae</taxon>
        <taxon>Gryllus</taxon>
    </lineage>
</organism>
<comment type="caution">
    <text evidence="2">The sequence shown here is derived from an EMBL/GenBank/DDBJ whole genome shotgun (WGS) entry which is preliminary data.</text>
</comment>
<protein>
    <recommendedName>
        <fullName evidence="1">CHK kinase-like domain-containing protein</fullName>
    </recommendedName>
</protein>
<dbReference type="Proteomes" id="UP001378592">
    <property type="component" value="Unassembled WGS sequence"/>
</dbReference>